<evidence type="ECO:0000256" key="2">
    <source>
        <dbReference type="ARBA" id="ARBA00022553"/>
    </source>
</evidence>
<dbReference type="SMART" id="SM00826">
    <property type="entry name" value="PKS_DH"/>
    <property type="match status" value="1"/>
</dbReference>
<dbReference type="SMART" id="SM00823">
    <property type="entry name" value="PKS_PP"/>
    <property type="match status" value="1"/>
</dbReference>
<dbReference type="InterPro" id="IPR014031">
    <property type="entry name" value="Ketoacyl_synth_C"/>
</dbReference>
<dbReference type="PROSITE" id="PS50075">
    <property type="entry name" value="CARRIER"/>
    <property type="match status" value="1"/>
</dbReference>
<dbReference type="CDD" id="cd00833">
    <property type="entry name" value="PKS"/>
    <property type="match status" value="1"/>
</dbReference>
<dbReference type="Gene3D" id="3.40.47.10">
    <property type="match status" value="1"/>
</dbReference>
<evidence type="ECO:0000256" key="3">
    <source>
        <dbReference type="ARBA" id="ARBA00022679"/>
    </source>
</evidence>
<dbReference type="SUPFAM" id="SSF55048">
    <property type="entry name" value="Probable ACP-binding domain of malonyl-CoA ACP transacylase"/>
    <property type="match status" value="1"/>
</dbReference>
<dbReference type="PROSITE" id="PS00606">
    <property type="entry name" value="KS3_1"/>
    <property type="match status" value="1"/>
</dbReference>
<dbReference type="InterPro" id="IPR032821">
    <property type="entry name" value="PKS_assoc"/>
</dbReference>
<dbReference type="SUPFAM" id="SSF47336">
    <property type="entry name" value="ACP-like"/>
    <property type="match status" value="1"/>
</dbReference>
<dbReference type="Gene3D" id="1.10.1200.10">
    <property type="entry name" value="ACP-like"/>
    <property type="match status" value="1"/>
</dbReference>
<feature type="domain" description="Ketosynthase family 3 (KS3)" evidence="6">
    <location>
        <begin position="11"/>
        <end position="435"/>
    </location>
</feature>
<dbReference type="InterPro" id="IPR013968">
    <property type="entry name" value="PKS_KR"/>
</dbReference>
<feature type="region of interest" description="N-terminal hotdog fold" evidence="4">
    <location>
        <begin position="891"/>
        <end position="1005"/>
    </location>
</feature>
<dbReference type="Gene3D" id="3.10.129.110">
    <property type="entry name" value="Polyketide synthase dehydratase"/>
    <property type="match status" value="1"/>
</dbReference>
<feature type="domain" description="Carrier" evidence="5">
    <location>
        <begin position="1632"/>
        <end position="1706"/>
    </location>
</feature>
<dbReference type="Pfam" id="PF00698">
    <property type="entry name" value="Acyl_transf_1"/>
    <property type="match status" value="1"/>
</dbReference>
<feature type="active site" description="Proton donor; for dehydratase activity" evidence="4">
    <location>
        <position position="1074"/>
    </location>
</feature>
<dbReference type="Pfam" id="PF08659">
    <property type="entry name" value="KR"/>
    <property type="match status" value="1"/>
</dbReference>
<dbReference type="InterPro" id="IPR009081">
    <property type="entry name" value="PP-bd_ACP"/>
</dbReference>
<dbReference type="InterPro" id="IPR016039">
    <property type="entry name" value="Thiolase-like"/>
</dbReference>
<dbReference type="PROSITE" id="PS51257">
    <property type="entry name" value="PROKAR_LIPOPROTEIN"/>
    <property type="match status" value="1"/>
</dbReference>
<evidence type="ECO:0000313" key="9">
    <source>
        <dbReference type="Proteomes" id="UP001589810"/>
    </source>
</evidence>
<evidence type="ECO:0000259" key="6">
    <source>
        <dbReference type="PROSITE" id="PS52004"/>
    </source>
</evidence>
<reference evidence="8 9" key="1">
    <citation type="submission" date="2024-09" db="EMBL/GenBank/DDBJ databases">
        <authorList>
            <person name="Sun Q."/>
            <person name="Mori K."/>
        </authorList>
    </citation>
    <scope>NUCLEOTIDE SEQUENCE [LARGE SCALE GENOMIC DNA]</scope>
    <source>
        <strain evidence="8 9">TBRC 1432</strain>
    </source>
</reference>
<gene>
    <name evidence="8" type="ORF">ACFFH7_01735</name>
</gene>
<accession>A0ABV6MJ44</accession>
<dbReference type="PROSITE" id="PS52004">
    <property type="entry name" value="KS3_2"/>
    <property type="match status" value="1"/>
</dbReference>
<proteinExistence type="predicted"/>
<dbReference type="PROSITE" id="PS00012">
    <property type="entry name" value="PHOSPHOPANTETHEINE"/>
    <property type="match status" value="1"/>
</dbReference>
<dbReference type="InterPro" id="IPR020841">
    <property type="entry name" value="PKS_Beta-ketoAc_synthase_dom"/>
</dbReference>
<dbReference type="SMART" id="SM01294">
    <property type="entry name" value="PKS_PP_betabranch"/>
    <property type="match status" value="1"/>
</dbReference>
<dbReference type="InterPro" id="IPR020807">
    <property type="entry name" value="PKS_DH"/>
</dbReference>
<dbReference type="Proteomes" id="UP001589810">
    <property type="component" value="Unassembled WGS sequence"/>
</dbReference>
<dbReference type="Pfam" id="PF21089">
    <property type="entry name" value="PKS_DH_N"/>
    <property type="match status" value="1"/>
</dbReference>
<dbReference type="SUPFAM" id="SSF53901">
    <property type="entry name" value="Thiolase-like"/>
    <property type="match status" value="1"/>
</dbReference>
<dbReference type="PANTHER" id="PTHR43775:SF37">
    <property type="entry name" value="SI:DKEY-61P9.11"/>
    <property type="match status" value="1"/>
</dbReference>
<dbReference type="InterPro" id="IPR016035">
    <property type="entry name" value="Acyl_Trfase/lysoPLipase"/>
</dbReference>
<dbReference type="PANTHER" id="PTHR43775">
    <property type="entry name" value="FATTY ACID SYNTHASE"/>
    <property type="match status" value="1"/>
</dbReference>
<dbReference type="Pfam" id="PF02801">
    <property type="entry name" value="Ketoacyl-synt_C"/>
    <property type="match status" value="1"/>
</dbReference>
<keyword evidence="9" id="KW-1185">Reference proteome</keyword>
<evidence type="ECO:0000259" key="7">
    <source>
        <dbReference type="PROSITE" id="PS52019"/>
    </source>
</evidence>
<dbReference type="InterPro" id="IPR016036">
    <property type="entry name" value="Malonyl_transacylase_ACP-bd"/>
</dbReference>
<dbReference type="EMBL" id="JBHLUD010000001">
    <property type="protein sequence ID" value="MFC0540179.1"/>
    <property type="molecule type" value="Genomic_DNA"/>
</dbReference>
<dbReference type="Pfam" id="PF16197">
    <property type="entry name" value="KAsynt_C_assoc"/>
    <property type="match status" value="1"/>
</dbReference>
<dbReference type="InterPro" id="IPR036736">
    <property type="entry name" value="ACP-like_sf"/>
</dbReference>
<name>A0ABV6MJ44_9PSEU</name>
<dbReference type="Pfam" id="PF00550">
    <property type="entry name" value="PP-binding"/>
    <property type="match status" value="1"/>
</dbReference>
<dbReference type="InterPro" id="IPR014030">
    <property type="entry name" value="Ketoacyl_synth_N"/>
</dbReference>
<dbReference type="InterPro" id="IPR049900">
    <property type="entry name" value="PKS_mFAS_DH"/>
</dbReference>
<evidence type="ECO:0000313" key="8">
    <source>
        <dbReference type="EMBL" id="MFC0540179.1"/>
    </source>
</evidence>
<dbReference type="InterPro" id="IPR018201">
    <property type="entry name" value="Ketoacyl_synth_AS"/>
</dbReference>
<feature type="active site" description="Proton acceptor; for dehydratase activity" evidence="4">
    <location>
        <position position="924"/>
    </location>
</feature>
<evidence type="ECO:0000259" key="5">
    <source>
        <dbReference type="PROSITE" id="PS50075"/>
    </source>
</evidence>
<dbReference type="Gene3D" id="3.40.50.720">
    <property type="entry name" value="NAD(P)-binding Rossmann-like Domain"/>
    <property type="match status" value="1"/>
</dbReference>
<dbReference type="Pfam" id="PF00109">
    <property type="entry name" value="ketoacyl-synt"/>
    <property type="match status" value="1"/>
</dbReference>
<dbReference type="Gene3D" id="3.30.70.3290">
    <property type="match status" value="1"/>
</dbReference>
<dbReference type="InterPro" id="IPR036291">
    <property type="entry name" value="NAD(P)-bd_dom_sf"/>
</dbReference>
<dbReference type="InterPro" id="IPR020806">
    <property type="entry name" value="PKS_PP-bd"/>
</dbReference>
<dbReference type="InterPro" id="IPR057326">
    <property type="entry name" value="KR_dom"/>
</dbReference>
<keyword evidence="1" id="KW-0596">Phosphopantetheine</keyword>
<dbReference type="InterPro" id="IPR049552">
    <property type="entry name" value="PKS_DH_N"/>
</dbReference>
<dbReference type="SMART" id="SM00825">
    <property type="entry name" value="PKS_KS"/>
    <property type="match status" value="1"/>
</dbReference>
<dbReference type="InterPro" id="IPR014043">
    <property type="entry name" value="Acyl_transferase_dom"/>
</dbReference>
<feature type="domain" description="PKS/mFAS DH" evidence="7">
    <location>
        <begin position="891"/>
        <end position="1154"/>
    </location>
</feature>
<dbReference type="InterPro" id="IPR050091">
    <property type="entry name" value="PKS_NRPS_Biosynth_Enz"/>
</dbReference>
<comment type="caution">
    <text evidence="8">The sequence shown here is derived from an EMBL/GenBank/DDBJ whole genome shotgun (WGS) entry which is preliminary data.</text>
</comment>
<protein>
    <submittedName>
        <fullName evidence="8">Type I polyketide synthase</fullName>
    </submittedName>
</protein>
<dbReference type="RefSeq" id="WP_273938944.1">
    <property type="nucleotide sequence ID" value="NZ_CP097263.1"/>
</dbReference>
<dbReference type="InterPro" id="IPR042104">
    <property type="entry name" value="PKS_dehydratase_sf"/>
</dbReference>
<dbReference type="InterPro" id="IPR001227">
    <property type="entry name" value="Ac_transferase_dom_sf"/>
</dbReference>
<organism evidence="8 9">
    <name type="scientific">Kutzneria chonburiensis</name>
    <dbReference type="NCBI Taxonomy" id="1483604"/>
    <lineage>
        <taxon>Bacteria</taxon>
        <taxon>Bacillati</taxon>
        <taxon>Actinomycetota</taxon>
        <taxon>Actinomycetes</taxon>
        <taxon>Pseudonocardiales</taxon>
        <taxon>Pseudonocardiaceae</taxon>
        <taxon>Kutzneria</taxon>
    </lineage>
</organism>
<sequence>MGATRQPRHEFIPVAVVGVGCRFAPDLASVADFWSFVMGGGNAVGDIPAQRLEPYVDGNPQLAAALRKAQTRAAYLNDIDAFDANFFGISPREAEVTDPQQRLFLEVVWEALEHAGIDPLSLSGTNTGVYAGVTFAEYGRRTLEDLTDVEPWAGMGSTYYAVANRVSYFLNLFGESLAVDTACASSLTAVDLACERLAAGRISAAIVGGVSVLPTPHGFVALDAMGATSPDGRSKSFSADANGYGRGEGAGAVVLKRLDDALAAGDRVLAVIKASVSRHEGRTQAIMVPSTERQGAMLADAYELAGILPEAVDYVEAHGTGTPVGDPIEAAALAEVVGRGRPAGQPCLIGSVKPNIGHLEAASGIAGLIKTVLAVHRGEIPPSAGVTTPNPEIPWEDNGLRLVTEPTPWPGNGPRRAGVSCYGYGGAISHIVVEQAPETAVPLRDNNESLTTVVPLSARTEAALRANASNLVSWLESNPDQDFAAVAATLARRRAHLPSRAAVVGDRDTVLTGLRALAAGDPAPGLVSAEAGEDVAPVWVFSGYGGHWAGMGRELVLTEPVFAAVIDELDPIFAEELGVGAHDLLIDGDQDHVDHMQAATFAVQVALAALWRSYGVVPAAVLGQSLGEYAAAVVSGALTLADAARGVCRRAMIMRRVEGQGGMALVYLSFDVVKARLAGRGDLAAAITSSPTSTVVSGDVDSIVALLAECEAEGIKAFRINTPVAYHSHHLRPLGDDVVAALSDIEAKPLTLPAYNTTLVDPRSDAVRDARFWAVNMYEMCRFTAAVTAAIEDGHRLFLEVSPHPLVLHSVGEMLAGEGAIVGTLRRNESEQTQFGLALAALHCRGAAVDWGRVHPDLAMIDLPTNAWQHRPYWHSGKARAADAGHDPDSHTLLGSKVTIGGGSPTQMWQTTLDEASRPYPGEHPVHGVEIVPAAVLLNTFLASGDLTGLTDVTLRIPLAVEPSRDVQVIRQGSLLTLASRPHGDDDDTWLTHTTAVAETRKSVEDNGFPDFVAARQRCATVLDGTAVPALMAEMGADGLGFDWQATELRRGDGEMFARMTMGDGPLSWAHALDAAVTLTPLVLPDRTVQRMPAHIALLSVADALPPNEIQVSARVNSSSPSDSVDVWVADALGVPVAVVRGVRFGLLDSTDGVVTDPRRLVHELAWRPLPDPEPTHRMADPRLAVIISDDNEFVRELSSQFVVGGLRCVHVREPEELTDLRGDFDTQSVILFAPAIPGPGAALADVISDTTWRYTRTVQRLNELGAAVEPRLWCLTRGVRAAESGAVAHAPLWGAGRVTANEHPEFWGGTIDLANGIEGLLGLLRAAPRDDILSLTSGMVEVARLAAVDRAPDQGPVELRADGTYLVTGGLGDLGLEVATWLVGRGARRLVLAGRTPLPPRRKWPLVTDPAVRRQVDAIVALESFGVAVHPVALDIADAGKTIKVLDALQLPPIRGVVHAAGVLHDQLISQVEPSSQAKVLRPKVDGALVLHELFPPGSLDFLVLFSSCGQVFQVPGQISYAAANSVLDVLAAQRGDNTQSLAWTAWRGRGMAAGAGDALAAVMAAQGTTDLSTVDAFRCWEWAERFRSPYLAVLPLTTLAPGERRLPVFAELTPDTPVVEEEPVEELTVDRLADLVTTAVATELRLPAAELDPRRPLTEMGIDSVMSIAIRGRLQRKLRVDLPATLLWTYPSVARIAEFVAGLMGVPDPV</sequence>
<keyword evidence="3" id="KW-0808">Transferase</keyword>
<dbReference type="SMART" id="SM00822">
    <property type="entry name" value="PKS_KR"/>
    <property type="match status" value="1"/>
</dbReference>
<keyword evidence="2" id="KW-0597">Phosphoprotein</keyword>
<evidence type="ECO:0000256" key="1">
    <source>
        <dbReference type="ARBA" id="ARBA00022450"/>
    </source>
</evidence>
<feature type="region of interest" description="C-terminal hotdog fold" evidence="4">
    <location>
        <begin position="1020"/>
        <end position="1154"/>
    </location>
</feature>
<dbReference type="Gene3D" id="3.40.366.10">
    <property type="entry name" value="Malonyl-Coenzyme A Acyl Carrier Protein, domain 2"/>
    <property type="match status" value="1"/>
</dbReference>
<dbReference type="InterPro" id="IPR006162">
    <property type="entry name" value="Ppantetheine_attach_site"/>
</dbReference>
<evidence type="ECO:0000256" key="4">
    <source>
        <dbReference type="PROSITE-ProRule" id="PRU01363"/>
    </source>
</evidence>
<dbReference type="SUPFAM" id="SSF52151">
    <property type="entry name" value="FabD/lysophospholipase-like"/>
    <property type="match status" value="1"/>
</dbReference>
<dbReference type="SMART" id="SM00827">
    <property type="entry name" value="PKS_AT"/>
    <property type="match status" value="1"/>
</dbReference>
<dbReference type="SUPFAM" id="SSF51735">
    <property type="entry name" value="NAD(P)-binding Rossmann-fold domains"/>
    <property type="match status" value="2"/>
</dbReference>
<dbReference type="PROSITE" id="PS52019">
    <property type="entry name" value="PKS_MFAS_DH"/>
    <property type="match status" value="1"/>
</dbReference>